<gene>
    <name evidence="2" type="ORF">D5S18_29275</name>
</gene>
<protein>
    <submittedName>
        <fullName evidence="2">Uncharacterized protein</fullName>
    </submittedName>
</protein>
<dbReference type="Proteomes" id="UP000266677">
    <property type="component" value="Unassembled WGS sequence"/>
</dbReference>
<dbReference type="RefSeq" id="WP_120044336.1">
    <property type="nucleotide sequence ID" value="NZ_QZFU01000041.1"/>
</dbReference>
<evidence type="ECO:0000313" key="3">
    <source>
        <dbReference type="Proteomes" id="UP000266677"/>
    </source>
</evidence>
<dbReference type="EMBL" id="QZFU01000041">
    <property type="protein sequence ID" value="RJO69968.1"/>
    <property type="molecule type" value="Genomic_DNA"/>
</dbReference>
<feature type="region of interest" description="Disordered" evidence="1">
    <location>
        <begin position="85"/>
        <end position="107"/>
    </location>
</feature>
<sequence>MDTLKLDPAAMAAYTRIADAVSAQLTSAAEVAGGAVAPERLAVDLGLVGAQFAQRFTAAVTEHQQALSTAGRLVGAYGDVLRGHTTEMGDSDSETAAALARTKETLA</sequence>
<accession>A0A3A4KBH0</accession>
<reference evidence="2 3" key="1">
    <citation type="submission" date="2018-09" db="EMBL/GenBank/DDBJ databases">
        <title>YIM PH21274 draft genome.</title>
        <authorList>
            <person name="Miao C."/>
        </authorList>
    </citation>
    <scope>NUCLEOTIDE SEQUENCE [LARGE SCALE GENOMIC DNA]</scope>
    <source>
        <strain evidence="2 3">YIM PH 21724</strain>
    </source>
</reference>
<proteinExistence type="predicted"/>
<dbReference type="OrthoDB" id="4559556at2"/>
<organism evidence="2 3">
    <name type="scientific">Nocardia panacis</name>
    <dbReference type="NCBI Taxonomy" id="2340916"/>
    <lineage>
        <taxon>Bacteria</taxon>
        <taxon>Bacillati</taxon>
        <taxon>Actinomycetota</taxon>
        <taxon>Actinomycetes</taxon>
        <taxon>Mycobacteriales</taxon>
        <taxon>Nocardiaceae</taxon>
        <taxon>Nocardia</taxon>
    </lineage>
</organism>
<evidence type="ECO:0000256" key="1">
    <source>
        <dbReference type="SAM" id="MobiDB-lite"/>
    </source>
</evidence>
<keyword evidence="3" id="KW-1185">Reference proteome</keyword>
<dbReference type="AlphaFoldDB" id="A0A3A4KBH0"/>
<evidence type="ECO:0000313" key="2">
    <source>
        <dbReference type="EMBL" id="RJO69968.1"/>
    </source>
</evidence>
<name>A0A3A4KBH0_9NOCA</name>
<comment type="caution">
    <text evidence="2">The sequence shown here is derived from an EMBL/GenBank/DDBJ whole genome shotgun (WGS) entry which is preliminary data.</text>
</comment>